<reference evidence="2" key="1">
    <citation type="submission" date="2023-03" db="EMBL/GenBank/DDBJ databases">
        <title>Massive genome expansion in bonnet fungi (Mycena s.s.) driven by repeated elements and novel gene families across ecological guilds.</title>
        <authorList>
            <consortium name="Lawrence Berkeley National Laboratory"/>
            <person name="Harder C.B."/>
            <person name="Miyauchi S."/>
            <person name="Viragh M."/>
            <person name="Kuo A."/>
            <person name="Thoen E."/>
            <person name="Andreopoulos B."/>
            <person name="Lu D."/>
            <person name="Skrede I."/>
            <person name="Drula E."/>
            <person name="Henrissat B."/>
            <person name="Morin E."/>
            <person name="Kohler A."/>
            <person name="Barry K."/>
            <person name="LaButti K."/>
            <person name="Morin E."/>
            <person name="Salamov A."/>
            <person name="Lipzen A."/>
            <person name="Mereny Z."/>
            <person name="Hegedus B."/>
            <person name="Baldrian P."/>
            <person name="Stursova M."/>
            <person name="Weitz H."/>
            <person name="Taylor A."/>
            <person name="Grigoriev I.V."/>
            <person name="Nagy L.G."/>
            <person name="Martin F."/>
            <person name="Kauserud H."/>
        </authorList>
    </citation>
    <scope>NUCLEOTIDE SEQUENCE</scope>
    <source>
        <strain evidence="2">CBHHK188m</strain>
    </source>
</reference>
<name>A0AAD7K403_9AGAR</name>
<comment type="caution">
    <text evidence="2">The sequence shown here is derived from an EMBL/GenBank/DDBJ whole genome shotgun (WGS) entry which is preliminary data.</text>
</comment>
<keyword evidence="3" id="KW-1185">Reference proteome</keyword>
<evidence type="ECO:0000256" key="1">
    <source>
        <dbReference type="SAM" id="MobiDB-lite"/>
    </source>
</evidence>
<feature type="compositionally biased region" description="Basic residues" evidence="1">
    <location>
        <begin position="45"/>
        <end position="54"/>
    </location>
</feature>
<feature type="compositionally biased region" description="Acidic residues" evidence="1">
    <location>
        <begin position="8"/>
        <end position="42"/>
    </location>
</feature>
<sequence length="185" mass="20674">MTLVNSDGFDDEEEDLNEMQEASENEEEESEEEEEGNEEEEVTMGKRKRAMGKKPAKEQPVMKKRCGPPKKSAQEPAEMKKSKSAKKPTKTAILNLLNSAPFNMLKAQILVRISAALHPAQEDYNAYDITFTVPRKITDPVTLDSEETYTHLIDHALQTNTAPCAKIVVEAKETRRSAKAGRKPG</sequence>
<accession>A0AAD7K403</accession>
<organism evidence="2 3">
    <name type="scientific">Mycena maculata</name>
    <dbReference type="NCBI Taxonomy" id="230809"/>
    <lineage>
        <taxon>Eukaryota</taxon>
        <taxon>Fungi</taxon>
        <taxon>Dikarya</taxon>
        <taxon>Basidiomycota</taxon>
        <taxon>Agaricomycotina</taxon>
        <taxon>Agaricomycetes</taxon>
        <taxon>Agaricomycetidae</taxon>
        <taxon>Agaricales</taxon>
        <taxon>Marasmiineae</taxon>
        <taxon>Mycenaceae</taxon>
        <taxon>Mycena</taxon>
    </lineage>
</organism>
<proteinExistence type="predicted"/>
<gene>
    <name evidence="2" type="ORF">DFH07DRAFT_766824</name>
</gene>
<feature type="region of interest" description="Disordered" evidence="1">
    <location>
        <begin position="1"/>
        <end position="88"/>
    </location>
</feature>
<dbReference type="EMBL" id="JARJLG010000012">
    <property type="protein sequence ID" value="KAJ7776631.1"/>
    <property type="molecule type" value="Genomic_DNA"/>
</dbReference>
<protein>
    <submittedName>
        <fullName evidence="2">Uncharacterized protein</fullName>
    </submittedName>
</protein>
<dbReference type="Proteomes" id="UP001215280">
    <property type="component" value="Unassembled WGS sequence"/>
</dbReference>
<dbReference type="AlphaFoldDB" id="A0AAD7K403"/>
<evidence type="ECO:0000313" key="2">
    <source>
        <dbReference type="EMBL" id="KAJ7776631.1"/>
    </source>
</evidence>
<evidence type="ECO:0000313" key="3">
    <source>
        <dbReference type="Proteomes" id="UP001215280"/>
    </source>
</evidence>